<dbReference type="Proteomes" id="UP000828924">
    <property type="component" value="Chromosome"/>
</dbReference>
<dbReference type="EMBL" id="CP071872">
    <property type="protein sequence ID" value="UNM12237.1"/>
    <property type="molecule type" value="Genomic_DNA"/>
</dbReference>
<accession>A0ABY3WN66</accession>
<evidence type="ECO:0000313" key="1">
    <source>
        <dbReference type="EMBL" id="UNM12237.1"/>
    </source>
</evidence>
<gene>
    <name evidence="1" type="ORF">J4032_12445</name>
</gene>
<sequence>MLTIAVLHLLPDAWDEAHEAGVPLWAAPVTALASYAVRGAVVRIGCPCDPGRASGISAVSGLALHQFIEGATLALTASFAVVAALLVHAASDPCPARHPHESSGRPGF</sequence>
<keyword evidence="2" id="KW-1185">Reference proteome</keyword>
<evidence type="ECO:0000313" key="2">
    <source>
        <dbReference type="Proteomes" id="UP000828924"/>
    </source>
</evidence>
<organism evidence="1 2">
    <name type="scientific">Streptomyces formicae</name>
    <dbReference type="NCBI Taxonomy" id="1616117"/>
    <lineage>
        <taxon>Bacteria</taxon>
        <taxon>Bacillati</taxon>
        <taxon>Actinomycetota</taxon>
        <taxon>Actinomycetes</taxon>
        <taxon>Kitasatosporales</taxon>
        <taxon>Streptomycetaceae</taxon>
        <taxon>Streptomyces</taxon>
    </lineage>
</organism>
<reference evidence="1 2" key="1">
    <citation type="submission" date="2021-03" db="EMBL/GenBank/DDBJ databases">
        <title>Complete genome of Streptomyces formicae strain 1H-GS9 (DSM 100524).</title>
        <authorList>
            <person name="Atanasov K.E."/>
            <person name="Altabella T."/>
            <person name="Ferrer A."/>
        </authorList>
    </citation>
    <scope>NUCLEOTIDE SEQUENCE [LARGE SCALE GENOMIC DNA]</scope>
    <source>
        <strain evidence="1 2">1H-GS9</strain>
    </source>
</reference>
<proteinExistence type="predicted"/>
<protein>
    <recommendedName>
        <fullName evidence="3">Methylamine utilization protein MauE</fullName>
    </recommendedName>
</protein>
<dbReference type="RefSeq" id="WP_242330842.1">
    <property type="nucleotide sequence ID" value="NZ_CP071872.1"/>
</dbReference>
<name>A0ABY3WN66_9ACTN</name>
<evidence type="ECO:0008006" key="3">
    <source>
        <dbReference type="Google" id="ProtNLM"/>
    </source>
</evidence>